<reference evidence="2" key="1">
    <citation type="submission" date="2023-02" db="EMBL/GenBank/DDBJ databases">
        <title>Tahibacter soli sp. nov. isolated from soil.</title>
        <authorList>
            <person name="Baek J.H."/>
            <person name="Lee J.K."/>
            <person name="Choi D.G."/>
            <person name="Jeon C.O."/>
        </authorList>
    </citation>
    <scope>NUCLEOTIDE SEQUENCE</scope>
    <source>
        <strain evidence="2">BL</strain>
    </source>
</reference>
<comment type="caution">
    <text evidence="2">The sequence shown here is derived from an EMBL/GenBank/DDBJ whole genome shotgun (WGS) entry which is preliminary data.</text>
</comment>
<dbReference type="EMBL" id="JAOVZO020000005">
    <property type="protein sequence ID" value="MDC8012274.1"/>
    <property type="molecule type" value="Genomic_DNA"/>
</dbReference>
<dbReference type="GO" id="GO:0016020">
    <property type="term" value="C:membrane"/>
    <property type="evidence" value="ECO:0007669"/>
    <property type="project" value="InterPro"/>
</dbReference>
<feature type="region of interest" description="Disordered" evidence="1">
    <location>
        <begin position="95"/>
        <end position="118"/>
    </location>
</feature>
<evidence type="ECO:0000313" key="3">
    <source>
        <dbReference type="Proteomes" id="UP001139971"/>
    </source>
</evidence>
<evidence type="ECO:0000313" key="2">
    <source>
        <dbReference type="EMBL" id="MDC8012274.1"/>
    </source>
</evidence>
<dbReference type="InterPro" id="IPR003688">
    <property type="entry name" value="TraG/VirD4"/>
</dbReference>
<dbReference type="Gene3D" id="3.40.50.300">
    <property type="entry name" value="P-loop containing nucleotide triphosphate hydrolases"/>
    <property type="match status" value="1"/>
</dbReference>
<dbReference type="Proteomes" id="UP001139971">
    <property type="component" value="Unassembled WGS sequence"/>
</dbReference>
<protein>
    <submittedName>
        <fullName evidence="2">Type IV secretory system conjugative DNA transfer family protein</fullName>
    </submittedName>
</protein>
<sequence length="251" mass="27504">SKMVGQKTVLTSSQSFKTSKVMFWNDFWRIEAHNLQHVGVPLITPDEVMRVPVHGKEQRQIIFLQGQHPVFALKIPFHVVDAWAAAAVRAPVSVQLDQPPMPPSETAAPSPRSEGMAAAASSAATIGPVGQGGKIPLATKQGSAYIKGGNKRKGQGMAKTYEFIDKVEESAERMHDGMVDAAREAKKYEQKARALESKLATLSPQDPSRGNLIKHLDLVRFLARTAHQDMAVGRQILDADNQVLAFYKEEV</sequence>
<proteinExistence type="predicted"/>
<feature type="non-terminal residue" evidence="2">
    <location>
        <position position="1"/>
    </location>
</feature>
<dbReference type="InterPro" id="IPR027417">
    <property type="entry name" value="P-loop_NTPase"/>
</dbReference>
<keyword evidence="3" id="KW-1185">Reference proteome</keyword>
<gene>
    <name evidence="2" type="ORF">OD750_006900</name>
</gene>
<accession>A0A9X3YIR3</accession>
<dbReference type="AlphaFoldDB" id="A0A9X3YIR3"/>
<name>A0A9X3YIR3_9GAMM</name>
<dbReference type="RefSeq" id="WP_263542683.1">
    <property type="nucleotide sequence ID" value="NZ_JAOVZO020000005.1"/>
</dbReference>
<evidence type="ECO:0000256" key="1">
    <source>
        <dbReference type="SAM" id="MobiDB-lite"/>
    </source>
</evidence>
<organism evidence="2 3">
    <name type="scientific">Tahibacter soli</name>
    <dbReference type="NCBI Taxonomy" id="2983605"/>
    <lineage>
        <taxon>Bacteria</taxon>
        <taxon>Pseudomonadati</taxon>
        <taxon>Pseudomonadota</taxon>
        <taxon>Gammaproteobacteria</taxon>
        <taxon>Lysobacterales</taxon>
        <taxon>Rhodanobacteraceae</taxon>
        <taxon>Tahibacter</taxon>
    </lineage>
</organism>
<dbReference type="Pfam" id="PF02534">
    <property type="entry name" value="T4SS-DNA_transf"/>
    <property type="match status" value="1"/>
</dbReference>